<dbReference type="PANTHER" id="PTHR33882">
    <property type="entry name" value="PATHOGENIC TYPE III EFFECTOR AVIRULENCE FACTOR AVR AVRRPT-CLEAVAGE: CLEAVAGE SITE PROTEIN"/>
    <property type="match status" value="1"/>
</dbReference>
<accession>A0A7J7P9N5</accession>
<feature type="compositionally biased region" description="Low complexity" evidence="1">
    <location>
        <begin position="38"/>
        <end position="48"/>
    </location>
</feature>
<name>A0A7J7P9N5_9MAGN</name>
<feature type="region of interest" description="Disordered" evidence="1">
    <location>
        <begin position="15"/>
        <end position="68"/>
    </location>
</feature>
<dbReference type="Proteomes" id="UP000541444">
    <property type="component" value="Unassembled WGS sequence"/>
</dbReference>
<proteinExistence type="predicted"/>
<evidence type="ECO:0000256" key="1">
    <source>
        <dbReference type="SAM" id="MobiDB-lite"/>
    </source>
</evidence>
<sequence length="68" mass="8019">MRNYSLDFSKIREMRNQNKRDLSRTSIGNDEELIPQRNNNNNINNNNNTDEGGRRKLEEEKLHSETGV</sequence>
<feature type="compositionally biased region" description="Basic and acidic residues" evidence="1">
    <location>
        <begin position="51"/>
        <end position="68"/>
    </location>
</feature>
<evidence type="ECO:0000313" key="2">
    <source>
        <dbReference type="EMBL" id="KAF6175854.1"/>
    </source>
</evidence>
<gene>
    <name evidence="2" type="ORF">GIB67_003342</name>
</gene>
<dbReference type="AlphaFoldDB" id="A0A7J7P9N5"/>
<keyword evidence="3" id="KW-1185">Reference proteome</keyword>
<organism evidence="2 3">
    <name type="scientific">Kingdonia uniflora</name>
    <dbReference type="NCBI Taxonomy" id="39325"/>
    <lineage>
        <taxon>Eukaryota</taxon>
        <taxon>Viridiplantae</taxon>
        <taxon>Streptophyta</taxon>
        <taxon>Embryophyta</taxon>
        <taxon>Tracheophyta</taxon>
        <taxon>Spermatophyta</taxon>
        <taxon>Magnoliopsida</taxon>
        <taxon>Ranunculales</taxon>
        <taxon>Circaeasteraceae</taxon>
        <taxon>Kingdonia</taxon>
    </lineage>
</organism>
<comment type="caution">
    <text evidence="2">The sequence shown here is derived from an EMBL/GenBank/DDBJ whole genome shotgun (WGS) entry which is preliminary data.</text>
</comment>
<reference evidence="2 3" key="1">
    <citation type="journal article" date="2020" name="IScience">
        <title>Genome Sequencing of the Endangered Kingdonia uniflora (Circaeasteraceae, Ranunculales) Reveals Potential Mechanisms of Evolutionary Specialization.</title>
        <authorList>
            <person name="Sun Y."/>
            <person name="Deng T."/>
            <person name="Zhang A."/>
            <person name="Moore M.J."/>
            <person name="Landis J.B."/>
            <person name="Lin N."/>
            <person name="Zhang H."/>
            <person name="Zhang X."/>
            <person name="Huang J."/>
            <person name="Zhang X."/>
            <person name="Sun H."/>
            <person name="Wang H."/>
        </authorList>
    </citation>
    <scope>NUCLEOTIDE SEQUENCE [LARGE SCALE GENOMIC DNA]</scope>
    <source>
        <strain evidence="2">TB1705</strain>
        <tissue evidence="2">Leaf</tissue>
    </source>
</reference>
<protein>
    <submittedName>
        <fullName evidence="2">Uncharacterized protein</fullName>
    </submittedName>
</protein>
<dbReference type="EMBL" id="JACGCM010000140">
    <property type="protein sequence ID" value="KAF6175854.1"/>
    <property type="molecule type" value="Genomic_DNA"/>
</dbReference>
<dbReference type="PANTHER" id="PTHR33882:SF2">
    <property type="entry name" value="EXPRESSED PROTEIN"/>
    <property type="match status" value="1"/>
</dbReference>
<evidence type="ECO:0000313" key="3">
    <source>
        <dbReference type="Proteomes" id="UP000541444"/>
    </source>
</evidence>
<dbReference type="OrthoDB" id="1880088at2759"/>